<evidence type="ECO:0000313" key="2">
    <source>
        <dbReference type="EMBL" id="KZP29748.1"/>
    </source>
</evidence>
<evidence type="ECO:0008006" key="4">
    <source>
        <dbReference type="Google" id="ProtNLM"/>
    </source>
</evidence>
<feature type="region of interest" description="Disordered" evidence="1">
    <location>
        <begin position="1"/>
        <end position="34"/>
    </location>
</feature>
<sequence>MSTPTINADAALPGYQATESHSPPSYRRPDSVHHTRHVFSLKKPHTKRVWGTLEMGSCAKSSSAIPILKEGESITGVLELDLESDGIHQIDIKLIGQFVGPISGPRSREPFVAGPDTFLEASQPLWSRKTSMTSVSKPNGKHSWEFSFALPTKATTAPKTLPPSLSESNISFGVRYEFFAHIRRGKLRSNDRIGTLITYMPRLKPETPSPLRSLAYRDGTAIPGPDQDPEGWITLPSVLVKGSIFSTRDIQIKATLSLAAPLSYTQGTAIPTVMVLESADEEALDLLSATEAIVVSLQRHVIWGTPTKTDKQALHRGSALDYPSLATWDHPIKGDQRRTFEGEIQLLKNIPASFALGKFAIEYQVLMFPFKMTAFKPHDDGPVARQRVDIANFFADGPHAKQLRPPTSGVKSVQMGSTLGNLVDTPMTMFP</sequence>
<dbReference type="OrthoDB" id="3262423at2759"/>
<keyword evidence="3" id="KW-1185">Reference proteome</keyword>
<protein>
    <recommendedName>
        <fullName evidence="4">Arrestin-like N-terminal domain-containing protein</fullName>
    </recommendedName>
</protein>
<proteinExistence type="predicted"/>
<name>A0A166SRM4_9AGAM</name>
<gene>
    <name evidence="2" type="ORF">FIBSPDRAFT_926890</name>
</gene>
<dbReference type="Gene3D" id="2.60.40.640">
    <property type="match status" value="1"/>
</dbReference>
<organism evidence="2 3">
    <name type="scientific">Athelia psychrophila</name>
    <dbReference type="NCBI Taxonomy" id="1759441"/>
    <lineage>
        <taxon>Eukaryota</taxon>
        <taxon>Fungi</taxon>
        <taxon>Dikarya</taxon>
        <taxon>Basidiomycota</taxon>
        <taxon>Agaricomycotina</taxon>
        <taxon>Agaricomycetes</taxon>
        <taxon>Agaricomycetidae</taxon>
        <taxon>Atheliales</taxon>
        <taxon>Atheliaceae</taxon>
        <taxon>Athelia</taxon>
    </lineage>
</organism>
<dbReference type="EMBL" id="KV417497">
    <property type="protein sequence ID" value="KZP29748.1"/>
    <property type="molecule type" value="Genomic_DNA"/>
</dbReference>
<accession>A0A166SRM4</accession>
<dbReference type="AlphaFoldDB" id="A0A166SRM4"/>
<evidence type="ECO:0000313" key="3">
    <source>
        <dbReference type="Proteomes" id="UP000076532"/>
    </source>
</evidence>
<dbReference type="InterPro" id="IPR014752">
    <property type="entry name" value="Arrestin-like_C"/>
</dbReference>
<dbReference type="Proteomes" id="UP000076532">
    <property type="component" value="Unassembled WGS sequence"/>
</dbReference>
<evidence type="ECO:0000256" key="1">
    <source>
        <dbReference type="SAM" id="MobiDB-lite"/>
    </source>
</evidence>
<reference evidence="2 3" key="1">
    <citation type="journal article" date="2016" name="Mol. Biol. Evol.">
        <title>Comparative Genomics of Early-Diverging Mushroom-Forming Fungi Provides Insights into the Origins of Lignocellulose Decay Capabilities.</title>
        <authorList>
            <person name="Nagy L.G."/>
            <person name="Riley R."/>
            <person name="Tritt A."/>
            <person name="Adam C."/>
            <person name="Daum C."/>
            <person name="Floudas D."/>
            <person name="Sun H."/>
            <person name="Yadav J.S."/>
            <person name="Pangilinan J."/>
            <person name="Larsson K.H."/>
            <person name="Matsuura K."/>
            <person name="Barry K."/>
            <person name="Labutti K."/>
            <person name="Kuo R."/>
            <person name="Ohm R.A."/>
            <person name="Bhattacharya S.S."/>
            <person name="Shirouzu T."/>
            <person name="Yoshinaga Y."/>
            <person name="Martin F.M."/>
            <person name="Grigoriev I.V."/>
            <person name="Hibbett D.S."/>
        </authorList>
    </citation>
    <scope>NUCLEOTIDE SEQUENCE [LARGE SCALE GENOMIC DNA]</scope>
    <source>
        <strain evidence="2 3">CBS 109695</strain>
    </source>
</reference>